<evidence type="ECO:0000313" key="1">
    <source>
        <dbReference type="EMBL" id="KAA6374843.1"/>
    </source>
</evidence>
<comment type="caution">
    <text evidence="1">The sequence shown here is derived from an EMBL/GenBank/DDBJ whole genome shotgun (WGS) entry which is preliminary data.</text>
</comment>
<organism evidence="1 2">
    <name type="scientific">Streblomastix strix</name>
    <dbReference type="NCBI Taxonomy" id="222440"/>
    <lineage>
        <taxon>Eukaryota</taxon>
        <taxon>Metamonada</taxon>
        <taxon>Preaxostyla</taxon>
        <taxon>Oxymonadida</taxon>
        <taxon>Streblomastigidae</taxon>
        <taxon>Streblomastix</taxon>
    </lineage>
</organism>
<dbReference type="EMBL" id="SNRW01011674">
    <property type="protein sequence ID" value="KAA6374843.1"/>
    <property type="molecule type" value="Genomic_DNA"/>
</dbReference>
<dbReference type="AlphaFoldDB" id="A0A5J4UX55"/>
<proteinExistence type="predicted"/>
<reference evidence="1 2" key="1">
    <citation type="submission" date="2019-03" db="EMBL/GenBank/DDBJ databases">
        <title>Single cell metagenomics reveals metabolic interactions within the superorganism composed of flagellate Streblomastix strix and complex community of Bacteroidetes bacteria on its surface.</title>
        <authorList>
            <person name="Treitli S.C."/>
            <person name="Kolisko M."/>
            <person name="Husnik F."/>
            <person name="Keeling P."/>
            <person name="Hampl V."/>
        </authorList>
    </citation>
    <scope>NUCLEOTIDE SEQUENCE [LARGE SCALE GENOMIC DNA]</scope>
    <source>
        <strain evidence="1">ST1C</strain>
    </source>
</reference>
<feature type="non-terminal residue" evidence="1">
    <location>
        <position position="1"/>
    </location>
</feature>
<protein>
    <submittedName>
        <fullName evidence="1">Uncharacterized protein</fullName>
    </submittedName>
</protein>
<sequence length="49" mass="5623">TLNKIGIGRCTNRISFVHVLENASIRWACRFFVFDVTYRGNSFVVDDAN</sequence>
<evidence type="ECO:0000313" key="2">
    <source>
        <dbReference type="Proteomes" id="UP000324800"/>
    </source>
</evidence>
<dbReference type="Proteomes" id="UP000324800">
    <property type="component" value="Unassembled WGS sequence"/>
</dbReference>
<accession>A0A5J4UX55</accession>
<name>A0A5J4UX55_9EUKA</name>
<gene>
    <name evidence="1" type="ORF">EZS28_029627</name>
</gene>